<feature type="non-terminal residue" evidence="1">
    <location>
        <position position="168"/>
    </location>
</feature>
<proteinExistence type="predicted"/>
<accession>A0ABT2HCC1</accession>
<dbReference type="EMBL" id="JANLCJ010000866">
    <property type="protein sequence ID" value="MCS5737605.1"/>
    <property type="molecule type" value="Genomic_DNA"/>
</dbReference>
<name>A0ABT2HCC1_9MICO</name>
<gene>
    <name evidence="1" type="ORF">N1032_28125</name>
</gene>
<dbReference type="RefSeq" id="WP_259544043.1">
    <property type="nucleotide sequence ID" value="NZ_JANLCJ010000866.1"/>
</dbReference>
<reference evidence="1" key="1">
    <citation type="submission" date="2022-08" db="EMBL/GenBank/DDBJ databases">
        <authorList>
            <person name="Deng Y."/>
            <person name="Han X.-F."/>
            <person name="Zhang Y.-Q."/>
        </authorList>
    </citation>
    <scope>NUCLEOTIDE SEQUENCE</scope>
    <source>
        <strain evidence="1">CPCC 203386</strain>
    </source>
</reference>
<keyword evidence="2" id="KW-1185">Reference proteome</keyword>
<evidence type="ECO:0000313" key="2">
    <source>
        <dbReference type="Proteomes" id="UP001165586"/>
    </source>
</evidence>
<sequence>YEEFGSFKQVYNDTFKTLFENQLSDQASRQIIDFVENVAPNFAKAGYTPEYYKGVFSFQYVKKGERIIGSPKIRASGAELRNQVKTAANFQIVAKTKRGKLLQQIAAAKDGYLKERLEAQLARIDLDIQELIRPTETPLDEAGNAIASEVSNLNSNVPEIMDRITTEN</sequence>
<feature type="non-terminal residue" evidence="1">
    <location>
        <position position="1"/>
    </location>
</feature>
<organism evidence="1 2">
    <name type="scientific">Herbiconiux daphne</name>
    <dbReference type="NCBI Taxonomy" id="2970914"/>
    <lineage>
        <taxon>Bacteria</taxon>
        <taxon>Bacillati</taxon>
        <taxon>Actinomycetota</taxon>
        <taxon>Actinomycetes</taxon>
        <taxon>Micrococcales</taxon>
        <taxon>Microbacteriaceae</taxon>
        <taxon>Herbiconiux</taxon>
    </lineage>
</organism>
<protein>
    <submittedName>
        <fullName evidence="1">Uncharacterized protein</fullName>
    </submittedName>
</protein>
<evidence type="ECO:0000313" key="1">
    <source>
        <dbReference type="EMBL" id="MCS5737605.1"/>
    </source>
</evidence>
<comment type="caution">
    <text evidence="1">The sequence shown here is derived from an EMBL/GenBank/DDBJ whole genome shotgun (WGS) entry which is preliminary data.</text>
</comment>
<dbReference type="Proteomes" id="UP001165586">
    <property type="component" value="Unassembled WGS sequence"/>
</dbReference>